<evidence type="ECO:0000313" key="2">
    <source>
        <dbReference type="EMBL" id="UNS99468.1"/>
    </source>
</evidence>
<evidence type="ECO:0000313" key="3">
    <source>
        <dbReference type="Proteomes" id="UP001202244"/>
    </source>
</evidence>
<feature type="region of interest" description="Disordered" evidence="1">
    <location>
        <begin position="1"/>
        <end position="37"/>
    </location>
</feature>
<keyword evidence="3" id="KW-1185">Reference proteome</keyword>
<feature type="compositionally biased region" description="Basic and acidic residues" evidence="1">
    <location>
        <begin position="1"/>
        <end position="36"/>
    </location>
</feature>
<evidence type="ECO:0008006" key="4">
    <source>
        <dbReference type="Google" id="ProtNLM"/>
    </source>
</evidence>
<gene>
    <name evidence="2" type="ORF">MMF93_25695</name>
</gene>
<sequence length="89" mass="10294">MGERPEVDGHSKSEHATMREGRWTTDTESERGHEGPARGLEVIYQKLHAAPWRTWSNFTRFAGCACPQSHPVARRRARARGTHRRFRRA</sequence>
<reference evidence="2 3" key="1">
    <citation type="journal article" date="2023" name="Microbiol. Spectr.">
        <title>Synergy between Genome Mining, Metabolomics, and Bioinformatics Uncovers Antibacterial Chlorinated Carbazole Alkaloids and Their Biosynthetic Gene Cluster from Streptomyces tubbatahanensis sp. nov., a Novel Actinomycete Isolated from Sulu Sea, Philippines.</title>
        <authorList>
            <person name="Tenebro C.P."/>
            <person name="Trono D.J.V.L."/>
            <person name="Balida L.A.P."/>
            <person name="Bayog L.K.A."/>
            <person name="Bruna J.R."/>
            <person name="Sabido E.M."/>
            <person name="Caspe D.P.C."/>
            <person name="de Los Santos E.L.C."/>
            <person name="Saludes J.P."/>
            <person name="Dalisay D.S."/>
        </authorList>
    </citation>
    <scope>NUCLEOTIDE SEQUENCE [LARGE SCALE GENOMIC DNA]</scope>
    <source>
        <strain evidence="2 3">DSD3025</strain>
    </source>
</reference>
<dbReference type="Proteomes" id="UP001202244">
    <property type="component" value="Chromosome"/>
</dbReference>
<evidence type="ECO:0000256" key="1">
    <source>
        <dbReference type="SAM" id="MobiDB-lite"/>
    </source>
</evidence>
<organism evidence="2 3">
    <name type="scientific">Streptomyces tubbatahanensis</name>
    <dbReference type="NCBI Taxonomy" id="2923272"/>
    <lineage>
        <taxon>Bacteria</taxon>
        <taxon>Bacillati</taxon>
        <taxon>Actinomycetota</taxon>
        <taxon>Actinomycetes</taxon>
        <taxon>Kitasatosporales</taxon>
        <taxon>Streptomycetaceae</taxon>
        <taxon>Streptomyces</taxon>
    </lineage>
</organism>
<dbReference type="RefSeq" id="WP_242755191.1">
    <property type="nucleotide sequence ID" value="NZ_CP093846.1"/>
</dbReference>
<proteinExistence type="predicted"/>
<dbReference type="EMBL" id="CP093846">
    <property type="protein sequence ID" value="UNS99468.1"/>
    <property type="molecule type" value="Genomic_DNA"/>
</dbReference>
<protein>
    <recommendedName>
        <fullName evidence="4">Transposase</fullName>
    </recommendedName>
</protein>
<accession>A0ABY3XZR4</accession>
<name>A0ABY3XZR4_9ACTN</name>